<evidence type="ECO:0000313" key="1">
    <source>
        <dbReference type="EMBL" id="JAH89278.1"/>
    </source>
</evidence>
<name>A0A0E9WIJ4_ANGAN</name>
<reference evidence="1" key="2">
    <citation type="journal article" date="2015" name="Fish Shellfish Immunol.">
        <title>Early steps in the European eel (Anguilla anguilla)-Vibrio vulnificus interaction in the gills: Role of the RtxA13 toxin.</title>
        <authorList>
            <person name="Callol A."/>
            <person name="Pajuelo D."/>
            <person name="Ebbesson L."/>
            <person name="Teles M."/>
            <person name="MacKenzie S."/>
            <person name="Amaro C."/>
        </authorList>
    </citation>
    <scope>NUCLEOTIDE SEQUENCE</scope>
</reference>
<dbReference type="AlphaFoldDB" id="A0A0E9WIJ4"/>
<sequence>MLAILQLHFSIEQDKNMEALLKEM</sequence>
<proteinExistence type="predicted"/>
<protein>
    <submittedName>
        <fullName evidence="1">Uncharacterized protein</fullName>
    </submittedName>
</protein>
<organism evidence="1">
    <name type="scientific">Anguilla anguilla</name>
    <name type="common">European freshwater eel</name>
    <name type="synonym">Muraena anguilla</name>
    <dbReference type="NCBI Taxonomy" id="7936"/>
    <lineage>
        <taxon>Eukaryota</taxon>
        <taxon>Metazoa</taxon>
        <taxon>Chordata</taxon>
        <taxon>Craniata</taxon>
        <taxon>Vertebrata</taxon>
        <taxon>Euteleostomi</taxon>
        <taxon>Actinopterygii</taxon>
        <taxon>Neopterygii</taxon>
        <taxon>Teleostei</taxon>
        <taxon>Anguilliformes</taxon>
        <taxon>Anguillidae</taxon>
        <taxon>Anguilla</taxon>
    </lineage>
</organism>
<reference evidence="1" key="1">
    <citation type="submission" date="2014-11" db="EMBL/GenBank/DDBJ databases">
        <authorList>
            <person name="Amaro Gonzalez C."/>
        </authorList>
    </citation>
    <scope>NUCLEOTIDE SEQUENCE</scope>
</reference>
<accession>A0A0E9WIJ4</accession>
<dbReference type="EMBL" id="GBXM01019299">
    <property type="protein sequence ID" value="JAH89278.1"/>
    <property type="molecule type" value="Transcribed_RNA"/>
</dbReference>